<dbReference type="InterPro" id="IPR009880">
    <property type="entry name" value="Glyoxal_oxidase_N"/>
</dbReference>
<feature type="signal peptide" evidence="10">
    <location>
        <begin position="1"/>
        <end position="25"/>
    </location>
</feature>
<dbReference type="SUPFAM" id="SSF50965">
    <property type="entry name" value="Galactose oxidase, central domain"/>
    <property type="match status" value="1"/>
</dbReference>
<dbReference type="InterPro" id="IPR015202">
    <property type="entry name" value="GO-like_E_set"/>
</dbReference>
<keyword evidence="6" id="KW-1133">Transmembrane helix</keyword>
<evidence type="ECO:0000256" key="4">
    <source>
        <dbReference type="ARBA" id="ARBA00022729"/>
    </source>
</evidence>
<feature type="repeat" description="Solcar" evidence="9">
    <location>
        <begin position="839"/>
        <end position="921"/>
    </location>
</feature>
<comment type="subcellular location">
    <subcellularLocation>
        <location evidence="1">Mitochondrion membrane</location>
        <topology evidence="1">Multi-pass membrane protein</topology>
    </subcellularLocation>
</comment>
<dbReference type="InterPro" id="IPR023395">
    <property type="entry name" value="MCP_dom_sf"/>
</dbReference>
<dbReference type="Gene3D" id="2.60.40.10">
    <property type="entry name" value="Immunoglobulins"/>
    <property type="match status" value="1"/>
</dbReference>
<evidence type="ECO:0000256" key="6">
    <source>
        <dbReference type="ARBA" id="ARBA00022989"/>
    </source>
</evidence>
<evidence type="ECO:0000313" key="13">
    <source>
        <dbReference type="EMBL" id="TPX30153.1"/>
    </source>
</evidence>
<dbReference type="InterPro" id="IPR013783">
    <property type="entry name" value="Ig-like_fold"/>
</dbReference>
<keyword evidence="14" id="KW-1185">Reference proteome</keyword>
<dbReference type="GeneID" id="42007442"/>
<dbReference type="SUPFAM" id="SSF103506">
    <property type="entry name" value="Mitochondrial carrier"/>
    <property type="match status" value="1"/>
</dbReference>
<dbReference type="InterPro" id="IPR018108">
    <property type="entry name" value="MCP_transmembrane"/>
</dbReference>
<dbReference type="InterPro" id="IPR014756">
    <property type="entry name" value="Ig_E-set"/>
</dbReference>
<dbReference type="InterPro" id="IPR011043">
    <property type="entry name" value="Gal_Oxase/kelch_b-propeller"/>
</dbReference>
<evidence type="ECO:0000256" key="9">
    <source>
        <dbReference type="PROSITE-ProRule" id="PRU00282"/>
    </source>
</evidence>
<dbReference type="OrthoDB" id="2019572at2759"/>
<dbReference type="EMBL" id="QEAO01000091">
    <property type="protein sequence ID" value="TPX30153.1"/>
    <property type="molecule type" value="Genomic_DNA"/>
</dbReference>
<keyword evidence="5" id="KW-0677">Repeat</keyword>
<evidence type="ECO:0000256" key="5">
    <source>
        <dbReference type="ARBA" id="ARBA00022737"/>
    </source>
</evidence>
<sequence length="921" mass="99395">MNRLVSRKATHLLAWLLLLASLAKSQSVDTGAWQVIGISPVVCLHLSLLPGNRLLCQERPHVAPYAPNPYTYSTQYQRVETTAEINLNGNQTSYFLHHINRNPFCNGAAQAADGSIAVVGGDIYQVQQKDGTFYIADGRKALRNFVPGCPNTANASTCTTGLWEDVGSMTTARWYPTVATLGDGSNIIVSGSTDNLDLTNWNNLTKLNPTYEFYPSRGAPQTLSILADTFPFNLYPLVFQLPSGRVWVFSGTKSAIITLATNAIDLTSIPILDPPTNRPHIYPFTPTALVLPMTIANNHEFRVMICGGVQRTSKASNLTTPAANELDPSDDCYQIVPEPTDGTAAVWTRVDKMPIGRVMPDVVLTPDGKAVYVNGAGYGFAGGAAGWGCSYNPRYQADVFDPLGPIGGRFSTLASATVDRMYHSTALLLPDGRVLTAGSEEQNWNDINTFGVSATDPTFANCTVGGATRRCTDPFEYRLEAFSPPYLFKGARPSITYAPLTVTYNSTFYVGVNDTTVSSFSFIRYTSVTHSTNTDQRFWELVIVSRNSTGVLLQAPFNPNVAAPGNWMLFAVANGIPSVSATVLLSNGPAVVGTIVPDTILPKANLYSGAGHSVRATADVAVMLALLIMAMVVSEVCIQLVAGGVAGAASRTVVSPLERTKILFQVQVTNGLSTSYSGITSTLRQIYNAEGLMGFFRGNGTNVIRMVPYSAIQFGTFEYLRKVLRRPGEKDLLTSQALIAGAISGTASVVATYPLDLIRTRLSVADAIFISNAKGNTTRPQRPTIMAMAKKIIRSEGGVLALYRGLVPTCMSIAPFVSVNFVSYHFLKENISLERSPLAKSIILLGCGALSGGFAQTVTHPFDVLRKRMQVTHMPGIPYKYTSTLDAISTMLRIEGPKSFYKGNRSVYDGIDESMVLTTSL</sequence>
<evidence type="ECO:0000256" key="7">
    <source>
        <dbReference type="ARBA" id="ARBA00023128"/>
    </source>
</evidence>
<comment type="caution">
    <text evidence="13">The sequence shown here is derived from an EMBL/GenBank/DDBJ whole genome shotgun (WGS) entry which is preliminary data.</text>
</comment>
<dbReference type="PRINTS" id="PR00926">
    <property type="entry name" value="MITOCARRIER"/>
</dbReference>
<proteinExistence type="predicted"/>
<evidence type="ECO:0000256" key="1">
    <source>
        <dbReference type="ARBA" id="ARBA00004225"/>
    </source>
</evidence>
<dbReference type="GO" id="GO:0055085">
    <property type="term" value="P:transmembrane transport"/>
    <property type="evidence" value="ECO:0007669"/>
    <property type="project" value="InterPro"/>
</dbReference>
<organism evidence="13 14">
    <name type="scientific">Synchytrium microbalum</name>
    <dbReference type="NCBI Taxonomy" id="1806994"/>
    <lineage>
        <taxon>Eukaryota</taxon>
        <taxon>Fungi</taxon>
        <taxon>Fungi incertae sedis</taxon>
        <taxon>Chytridiomycota</taxon>
        <taxon>Chytridiomycota incertae sedis</taxon>
        <taxon>Chytridiomycetes</taxon>
        <taxon>Synchytriales</taxon>
        <taxon>Synchytriaceae</taxon>
        <taxon>Synchytrium</taxon>
    </lineage>
</organism>
<feature type="chain" id="PRO_5021508625" description="Galactose oxidase-like Early set domain-containing protein" evidence="10">
    <location>
        <begin position="26"/>
        <end position="921"/>
    </location>
</feature>
<protein>
    <recommendedName>
        <fullName evidence="15">Galactose oxidase-like Early set domain-containing protein</fullName>
    </recommendedName>
</protein>
<evidence type="ECO:0000259" key="11">
    <source>
        <dbReference type="Pfam" id="PF07250"/>
    </source>
</evidence>
<feature type="repeat" description="Solcar" evidence="9">
    <location>
        <begin position="634"/>
        <end position="723"/>
    </location>
</feature>
<dbReference type="Gene3D" id="2.130.10.80">
    <property type="entry name" value="Galactose oxidase/kelch, beta-propeller"/>
    <property type="match status" value="1"/>
</dbReference>
<reference evidence="13 14" key="1">
    <citation type="journal article" date="2019" name="Sci. Rep.">
        <title>Comparative genomics of chytrid fungi reveal insights into the obligate biotrophic and pathogenic lifestyle of Synchytrium endobioticum.</title>
        <authorList>
            <person name="van de Vossenberg B.T.L.H."/>
            <person name="Warris S."/>
            <person name="Nguyen H.D.T."/>
            <person name="van Gent-Pelzer M.P.E."/>
            <person name="Joly D.L."/>
            <person name="van de Geest H.C."/>
            <person name="Bonants P.J.M."/>
            <person name="Smith D.S."/>
            <person name="Levesque C.A."/>
            <person name="van der Lee T.A.J."/>
        </authorList>
    </citation>
    <scope>NUCLEOTIDE SEQUENCE [LARGE SCALE GENOMIC DNA]</scope>
    <source>
        <strain evidence="13 14">JEL517</strain>
    </source>
</reference>
<keyword evidence="2" id="KW-0813">Transport</keyword>
<dbReference type="Pfam" id="PF00153">
    <property type="entry name" value="Mito_carr"/>
    <property type="match status" value="3"/>
</dbReference>
<dbReference type="SUPFAM" id="SSF81296">
    <property type="entry name" value="E set domains"/>
    <property type="match status" value="1"/>
</dbReference>
<keyword evidence="3 9" id="KW-0812">Transmembrane</keyword>
<feature type="repeat" description="Solcar" evidence="9">
    <location>
        <begin position="730"/>
        <end position="830"/>
    </location>
</feature>
<dbReference type="GO" id="GO:0031966">
    <property type="term" value="C:mitochondrial membrane"/>
    <property type="evidence" value="ECO:0007669"/>
    <property type="project" value="UniProtKB-SubCell"/>
</dbReference>
<dbReference type="AlphaFoldDB" id="A0A507BXZ1"/>
<evidence type="ECO:0000256" key="10">
    <source>
        <dbReference type="SAM" id="SignalP"/>
    </source>
</evidence>
<feature type="domain" description="Glyoxal oxidase N-terminal" evidence="11">
    <location>
        <begin position="99"/>
        <end position="443"/>
    </location>
</feature>
<dbReference type="Pfam" id="PF09118">
    <property type="entry name" value="GO-like_E_set"/>
    <property type="match status" value="1"/>
</dbReference>
<evidence type="ECO:0000256" key="2">
    <source>
        <dbReference type="ARBA" id="ARBA00022448"/>
    </source>
</evidence>
<dbReference type="InterPro" id="IPR037293">
    <property type="entry name" value="Gal_Oxidase_central_sf"/>
</dbReference>
<evidence type="ECO:0000313" key="14">
    <source>
        <dbReference type="Proteomes" id="UP000319731"/>
    </source>
</evidence>
<gene>
    <name evidence="13" type="ORF">SmJEL517_g06219</name>
</gene>
<dbReference type="PANTHER" id="PTHR32208:SF21">
    <property type="entry name" value="LOW QUALITY PROTEIN: ALDEHYDE OXIDASE GLOX-LIKE"/>
    <property type="match status" value="1"/>
</dbReference>
<dbReference type="Pfam" id="PF07250">
    <property type="entry name" value="Glyoxal_oxid_N"/>
    <property type="match status" value="1"/>
</dbReference>
<keyword evidence="8 9" id="KW-0472">Membrane</keyword>
<dbReference type="PANTHER" id="PTHR32208">
    <property type="entry name" value="SECRETED PROTEIN-RELATED"/>
    <property type="match status" value="1"/>
</dbReference>
<feature type="domain" description="Galactose oxidase-like Early set" evidence="12">
    <location>
        <begin position="492"/>
        <end position="583"/>
    </location>
</feature>
<keyword evidence="7" id="KW-0496">Mitochondrion</keyword>
<evidence type="ECO:0008006" key="15">
    <source>
        <dbReference type="Google" id="ProtNLM"/>
    </source>
</evidence>
<dbReference type="CDD" id="cd02851">
    <property type="entry name" value="E_set_GO_C"/>
    <property type="match status" value="1"/>
</dbReference>
<accession>A0A507BXZ1</accession>
<dbReference type="RefSeq" id="XP_031021880.1">
    <property type="nucleotide sequence ID" value="XM_031172145.1"/>
</dbReference>
<keyword evidence="4 10" id="KW-0732">Signal</keyword>
<dbReference type="InterPro" id="IPR002067">
    <property type="entry name" value="MCP"/>
</dbReference>
<evidence type="ECO:0000256" key="8">
    <source>
        <dbReference type="ARBA" id="ARBA00023136"/>
    </source>
</evidence>
<evidence type="ECO:0000259" key="12">
    <source>
        <dbReference type="Pfam" id="PF09118"/>
    </source>
</evidence>
<dbReference type="STRING" id="1806994.A0A507BXZ1"/>
<evidence type="ECO:0000256" key="3">
    <source>
        <dbReference type="ARBA" id="ARBA00022692"/>
    </source>
</evidence>
<dbReference type="PROSITE" id="PS50920">
    <property type="entry name" value="SOLCAR"/>
    <property type="match status" value="3"/>
</dbReference>
<dbReference type="Gene3D" id="1.50.40.10">
    <property type="entry name" value="Mitochondrial carrier domain"/>
    <property type="match status" value="1"/>
</dbReference>
<dbReference type="Proteomes" id="UP000319731">
    <property type="component" value="Unassembled WGS sequence"/>
</dbReference>
<name>A0A507BXZ1_9FUNG</name>